<evidence type="ECO:0000259" key="5">
    <source>
        <dbReference type="PROSITE" id="PS50931"/>
    </source>
</evidence>
<dbReference type="GO" id="GO:0003700">
    <property type="term" value="F:DNA-binding transcription factor activity"/>
    <property type="evidence" value="ECO:0007669"/>
    <property type="project" value="InterPro"/>
</dbReference>
<dbReference type="Proteomes" id="UP000194159">
    <property type="component" value="Chromosome"/>
</dbReference>
<gene>
    <name evidence="6" type="ORF">NXC12_CH00628</name>
</gene>
<sequence length="307" mass="33716">MIRAGDALLAEGRKVRPKPLATEAICSGVSGLESSTIGKKLSNPPGVTTTMQLEDRLGIRLFQRSTRRVALTEAGAAYRQALSGILPQIREAERAAISFQKEAVGRLRVSAPPDLGHLVIVPAVSEFLKLNPAVSVELDLSHRPVNLVEDGFDLAIRGRLEVDINLITRQLATSSIVISASPAYIAEHGVPMTPHDLVHHACLHFAEPRWGRIWPFSRDGEEFRIPIVPRLELNHSLGLRDAAVLGLGIVLLPDFVVGEDLRQGRLVRLLPDWDISTIQLQAVYPANRHIAVKVRRFVSFLAGKLRP</sequence>
<dbReference type="InterPro" id="IPR005119">
    <property type="entry name" value="LysR_subst-bd"/>
</dbReference>
<evidence type="ECO:0000256" key="1">
    <source>
        <dbReference type="ARBA" id="ARBA00009437"/>
    </source>
</evidence>
<dbReference type="SUPFAM" id="SSF46785">
    <property type="entry name" value="Winged helix' DNA-binding domain"/>
    <property type="match status" value="1"/>
</dbReference>
<evidence type="ECO:0000256" key="3">
    <source>
        <dbReference type="ARBA" id="ARBA00023125"/>
    </source>
</evidence>
<dbReference type="PROSITE" id="PS50931">
    <property type="entry name" value="HTH_LYSR"/>
    <property type="match status" value="1"/>
</dbReference>
<accession>A0AAN1EIS4</accession>
<evidence type="ECO:0000313" key="7">
    <source>
        <dbReference type="Proteomes" id="UP000194159"/>
    </source>
</evidence>
<dbReference type="FunFam" id="3.40.190.290:FF:000001">
    <property type="entry name" value="Transcriptional regulator, LysR family"/>
    <property type="match status" value="1"/>
</dbReference>
<keyword evidence="2" id="KW-0805">Transcription regulation</keyword>
<dbReference type="Gene3D" id="1.10.10.10">
    <property type="entry name" value="Winged helix-like DNA-binding domain superfamily/Winged helix DNA-binding domain"/>
    <property type="match status" value="1"/>
</dbReference>
<feature type="domain" description="HTH lysR-type" evidence="5">
    <location>
        <begin position="52"/>
        <end position="72"/>
    </location>
</feature>
<reference evidence="6 7" key="1">
    <citation type="submission" date="2017-04" db="EMBL/GenBank/DDBJ databases">
        <title>Complete genome sequences of Rhizobium genomic linages associated to common bean (phaseolus vulgaris).</title>
        <authorList>
            <person name="Santamaria R.I."/>
            <person name="Bustos P."/>
            <person name="Perez-Carrascal O."/>
            <person name="Martinez-Flores I."/>
            <person name="Juarez S."/>
            <person name="Lozano L."/>
            <person name="Miranda F."/>
            <person name="Vinuesa P."/>
            <person name="Martinez-Romero E."/>
            <person name="Cevallos M.A."/>
            <person name="Romero D."/>
            <person name="Davila G."/>
            <person name="Gonzalez V."/>
        </authorList>
    </citation>
    <scope>NUCLEOTIDE SEQUENCE [LARGE SCALE GENOMIC DNA]</scope>
    <source>
        <strain evidence="6 7">NXC12</strain>
    </source>
</reference>
<dbReference type="Pfam" id="PF03466">
    <property type="entry name" value="LysR_substrate"/>
    <property type="match status" value="1"/>
</dbReference>
<dbReference type="PANTHER" id="PTHR30537">
    <property type="entry name" value="HTH-TYPE TRANSCRIPTIONAL REGULATOR"/>
    <property type="match status" value="1"/>
</dbReference>
<dbReference type="SUPFAM" id="SSF53850">
    <property type="entry name" value="Periplasmic binding protein-like II"/>
    <property type="match status" value="1"/>
</dbReference>
<keyword evidence="3" id="KW-0238">DNA-binding</keyword>
<dbReference type="PANTHER" id="PTHR30537:SF5">
    <property type="entry name" value="HTH-TYPE TRANSCRIPTIONAL ACTIVATOR TTDR-RELATED"/>
    <property type="match status" value="1"/>
</dbReference>
<dbReference type="InterPro" id="IPR036388">
    <property type="entry name" value="WH-like_DNA-bd_sf"/>
</dbReference>
<dbReference type="GO" id="GO:0006351">
    <property type="term" value="P:DNA-templated transcription"/>
    <property type="evidence" value="ECO:0007669"/>
    <property type="project" value="TreeGrafter"/>
</dbReference>
<dbReference type="Pfam" id="PF00126">
    <property type="entry name" value="HTH_1"/>
    <property type="match status" value="1"/>
</dbReference>
<name>A0AAN1EIS4_RHIET</name>
<evidence type="ECO:0000256" key="4">
    <source>
        <dbReference type="ARBA" id="ARBA00023163"/>
    </source>
</evidence>
<dbReference type="Gene3D" id="3.40.190.290">
    <property type="match status" value="1"/>
</dbReference>
<dbReference type="GO" id="GO:0043565">
    <property type="term" value="F:sequence-specific DNA binding"/>
    <property type="evidence" value="ECO:0007669"/>
    <property type="project" value="TreeGrafter"/>
</dbReference>
<evidence type="ECO:0000256" key="2">
    <source>
        <dbReference type="ARBA" id="ARBA00023015"/>
    </source>
</evidence>
<dbReference type="CDD" id="cd08422">
    <property type="entry name" value="PBP2_CrgA_like"/>
    <property type="match status" value="1"/>
</dbReference>
<comment type="similarity">
    <text evidence="1">Belongs to the LysR transcriptional regulatory family.</text>
</comment>
<keyword evidence="4" id="KW-0804">Transcription</keyword>
<dbReference type="AlphaFoldDB" id="A0AAN1EIS4"/>
<evidence type="ECO:0000313" key="6">
    <source>
        <dbReference type="EMBL" id="ARQ08713.1"/>
    </source>
</evidence>
<dbReference type="EMBL" id="CP020906">
    <property type="protein sequence ID" value="ARQ08713.1"/>
    <property type="molecule type" value="Genomic_DNA"/>
</dbReference>
<organism evidence="6 7">
    <name type="scientific">Rhizobium etli</name>
    <dbReference type="NCBI Taxonomy" id="29449"/>
    <lineage>
        <taxon>Bacteria</taxon>
        <taxon>Pseudomonadati</taxon>
        <taxon>Pseudomonadota</taxon>
        <taxon>Alphaproteobacteria</taxon>
        <taxon>Hyphomicrobiales</taxon>
        <taxon>Rhizobiaceae</taxon>
        <taxon>Rhizobium/Agrobacterium group</taxon>
        <taxon>Rhizobium</taxon>
    </lineage>
</organism>
<dbReference type="InterPro" id="IPR000847">
    <property type="entry name" value="LysR_HTH_N"/>
</dbReference>
<proteinExistence type="inferred from homology"/>
<protein>
    <submittedName>
        <fullName evidence="6">LysR family transcriptional regulator protein</fullName>
    </submittedName>
</protein>
<dbReference type="RefSeq" id="WP_244920038.1">
    <property type="nucleotide sequence ID" value="NZ_CP020906.1"/>
</dbReference>
<dbReference type="InterPro" id="IPR058163">
    <property type="entry name" value="LysR-type_TF_proteobact-type"/>
</dbReference>
<dbReference type="InterPro" id="IPR036390">
    <property type="entry name" value="WH_DNA-bd_sf"/>
</dbReference>